<sequence length="208" mass="24313">MLERKERVERRDARERRQLILQKASELFAEHGVENVSMRQIAREAGVGQGTLYRSYAHKGELCLDLIEEQCIRNHEKMAGYLKENNNESLRVRLEVILEYHLISLQENSHVLAAIQAPTSEERQNVTFHTLHYELVHSVIHGLFQEYIETGGEKQLDPVYMADSIMATLRPDVYLFHRQHRNYSAEEIRSKLFQIYIDPIFGGHSDPQ</sequence>
<feature type="domain" description="HTH tetR-type" evidence="5">
    <location>
        <begin position="14"/>
        <end position="74"/>
    </location>
</feature>
<dbReference type="PANTHER" id="PTHR30055:SF234">
    <property type="entry name" value="HTH-TYPE TRANSCRIPTIONAL REGULATOR BETI"/>
    <property type="match status" value="1"/>
</dbReference>
<comment type="caution">
    <text evidence="6">The sequence shown here is derived from an EMBL/GenBank/DDBJ whole genome shotgun (WGS) entry which is preliminary data.</text>
</comment>
<dbReference type="PANTHER" id="PTHR30055">
    <property type="entry name" value="HTH-TYPE TRANSCRIPTIONAL REGULATOR RUTR"/>
    <property type="match status" value="1"/>
</dbReference>
<evidence type="ECO:0000256" key="4">
    <source>
        <dbReference type="PROSITE-ProRule" id="PRU00335"/>
    </source>
</evidence>
<dbReference type="PRINTS" id="PR00455">
    <property type="entry name" value="HTHTETR"/>
</dbReference>
<dbReference type="Pfam" id="PF00440">
    <property type="entry name" value="TetR_N"/>
    <property type="match status" value="1"/>
</dbReference>
<evidence type="ECO:0000256" key="1">
    <source>
        <dbReference type="ARBA" id="ARBA00023015"/>
    </source>
</evidence>
<dbReference type="InterPro" id="IPR009057">
    <property type="entry name" value="Homeodomain-like_sf"/>
</dbReference>
<dbReference type="Proteomes" id="UP001519887">
    <property type="component" value="Unassembled WGS sequence"/>
</dbReference>
<dbReference type="Gene3D" id="1.10.357.10">
    <property type="entry name" value="Tetracycline Repressor, domain 2"/>
    <property type="match status" value="1"/>
</dbReference>
<dbReference type="SUPFAM" id="SSF46689">
    <property type="entry name" value="Homeodomain-like"/>
    <property type="match status" value="1"/>
</dbReference>
<reference evidence="6 7" key="1">
    <citation type="submission" date="2021-07" db="EMBL/GenBank/DDBJ databases">
        <title>Paenibacillus radiodurans sp. nov., isolated from the southeastern edge of Tengger Desert.</title>
        <authorList>
            <person name="Zhang G."/>
        </authorList>
    </citation>
    <scope>NUCLEOTIDE SEQUENCE [LARGE SCALE GENOMIC DNA]</scope>
    <source>
        <strain evidence="6 7">CCM 7311</strain>
    </source>
</reference>
<evidence type="ECO:0000259" key="5">
    <source>
        <dbReference type="PROSITE" id="PS50977"/>
    </source>
</evidence>
<protein>
    <submittedName>
        <fullName evidence="6">TetR/AcrR family transcriptional regulator</fullName>
    </submittedName>
</protein>
<dbReference type="PROSITE" id="PS50977">
    <property type="entry name" value="HTH_TETR_2"/>
    <property type="match status" value="1"/>
</dbReference>
<keyword evidence="2 4" id="KW-0238">DNA-binding</keyword>
<keyword evidence="3" id="KW-0804">Transcription</keyword>
<feature type="DNA-binding region" description="H-T-H motif" evidence="4">
    <location>
        <begin position="37"/>
        <end position="56"/>
    </location>
</feature>
<accession>A0ABS7BXX7</accession>
<dbReference type="EMBL" id="JAHZIK010000080">
    <property type="protein sequence ID" value="MBW7453495.1"/>
    <property type="molecule type" value="Genomic_DNA"/>
</dbReference>
<keyword evidence="1" id="KW-0805">Transcription regulation</keyword>
<keyword evidence="7" id="KW-1185">Reference proteome</keyword>
<dbReference type="RefSeq" id="WP_210046453.1">
    <property type="nucleotide sequence ID" value="NZ_JBHLVU010000014.1"/>
</dbReference>
<gene>
    <name evidence="6" type="ORF">K0U00_05520</name>
</gene>
<evidence type="ECO:0000256" key="2">
    <source>
        <dbReference type="ARBA" id="ARBA00023125"/>
    </source>
</evidence>
<evidence type="ECO:0000313" key="6">
    <source>
        <dbReference type="EMBL" id="MBW7453495.1"/>
    </source>
</evidence>
<dbReference type="InterPro" id="IPR001647">
    <property type="entry name" value="HTH_TetR"/>
</dbReference>
<evidence type="ECO:0000256" key="3">
    <source>
        <dbReference type="ARBA" id="ARBA00023163"/>
    </source>
</evidence>
<name>A0ABS7BXX7_9BACL</name>
<proteinExistence type="predicted"/>
<dbReference type="InterPro" id="IPR050109">
    <property type="entry name" value="HTH-type_TetR-like_transc_reg"/>
</dbReference>
<evidence type="ECO:0000313" key="7">
    <source>
        <dbReference type="Proteomes" id="UP001519887"/>
    </source>
</evidence>
<organism evidence="6 7">
    <name type="scientific">Paenibacillus sepulcri</name>
    <dbReference type="NCBI Taxonomy" id="359917"/>
    <lineage>
        <taxon>Bacteria</taxon>
        <taxon>Bacillati</taxon>
        <taxon>Bacillota</taxon>
        <taxon>Bacilli</taxon>
        <taxon>Bacillales</taxon>
        <taxon>Paenibacillaceae</taxon>
        <taxon>Paenibacillus</taxon>
    </lineage>
</organism>